<protein>
    <submittedName>
        <fullName evidence="1">Uncharacterized protein</fullName>
    </submittedName>
</protein>
<sequence length="57" mass="5941">MERYGADPTTARLLAVGETYAVIPPADRSLLASGSLGDWAFGLETMGVEGLDQVTGL</sequence>
<gene>
    <name evidence="1" type="ordered locus">FRAAL2971</name>
</gene>
<dbReference type="STRING" id="326424.FRAAL2971"/>
<dbReference type="Proteomes" id="UP000000657">
    <property type="component" value="Chromosome"/>
</dbReference>
<dbReference type="OrthoDB" id="4143706at2"/>
<name>Q0RLI9_FRAAA</name>
<proteinExistence type="predicted"/>
<accession>Q0RLI9</accession>
<organism evidence="1 2">
    <name type="scientific">Frankia alni (strain DSM 45986 / CECT 9034 / ACN14a)</name>
    <dbReference type="NCBI Taxonomy" id="326424"/>
    <lineage>
        <taxon>Bacteria</taxon>
        <taxon>Bacillati</taxon>
        <taxon>Actinomycetota</taxon>
        <taxon>Actinomycetes</taxon>
        <taxon>Frankiales</taxon>
        <taxon>Frankiaceae</taxon>
        <taxon>Frankia</taxon>
    </lineage>
</organism>
<keyword evidence="2" id="KW-1185">Reference proteome</keyword>
<reference evidence="1 2" key="1">
    <citation type="journal article" date="2007" name="Genome Res.">
        <title>Genome characteristics of facultatively symbiotic Frankia sp. strains reflect host range and host plant biogeography.</title>
        <authorList>
            <person name="Normand P."/>
            <person name="Lapierre P."/>
            <person name="Tisa L.S."/>
            <person name="Gogarten J.P."/>
            <person name="Alloisio N."/>
            <person name="Bagnarol E."/>
            <person name="Bassi C.A."/>
            <person name="Berry A.M."/>
            <person name="Bickhart D.M."/>
            <person name="Choisne N."/>
            <person name="Couloux A."/>
            <person name="Cournoyer B."/>
            <person name="Cruveiller S."/>
            <person name="Daubin V."/>
            <person name="Demange N."/>
            <person name="Francino M.P."/>
            <person name="Goltsman E."/>
            <person name="Huang Y."/>
            <person name="Kopp O.R."/>
            <person name="Labarre L."/>
            <person name="Lapidus A."/>
            <person name="Lavire C."/>
            <person name="Marechal J."/>
            <person name="Martinez M."/>
            <person name="Mastronunzio J.E."/>
            <person name="Mullin B.C."/>
            <person name="Niemann J."/>
            <person name="Pujic P."/>
            <person name="Rawnsley T."/>
            <person name="Rouy Z."/>
            <person name="Schenowitz C."/>
            <person name="Sellstedt A."/>
            <person name="Tavares F."/>
            <person name="Tomkins J.P."/>
            <person name="Vallenet D."/>
            <person name="Valverde C."/>
            <person name="Wall L.G."/>
            <person name="Wang Y."/>
            <person name="Medigue C."/>
            <person name="Benson D.R."/>
        </authorList>
    </citation>
    <scope>NUCLEOTIDE SEQUENCE [LARGE SCALE GENOMIC DNA]</scope>
    <source>
        <strain evidence="2">DSM 45986 / CECT 9034 / ACN14a</strain>
    </source>
</reference>
<dbReference type="AlphaFoldDB" id="Q0RLI9"/>
<dbReference type="RefSeq" id="WP_011604117.1">
    <property type="nucleotide sequence ID" value="NC_008278.1"/>
</dbReference>
<evidence type="ECO:0000313" key="2">
    <source>
        <dbReference type="Proteomes" id="UP000000657"/>
    </source>
</evidence>
<dbReference type="HOGENOM" id="CLU_2990116_0_0_11"/>
<dbReference type="KEGG" id="fal:FRAAL2971"/>
<dbReference type="EMBL" id="CT573213">
    <property type="protein sequence ID" value="CAJ61615.1"/>
    <property type="molecule type" value="Genomic_DNA"/>
</dbReference>
<evidence type="ECO:0000313" key="1">
    <source>
        <dbReference type="EMBL" id="CAJ61615.1"/>
    </source>
</evidence>